<dbReference type="Gramene" id="TVU46847">
    <property type="protein sequence ID" value="TVU46847"/>
    <property type="gene ID" value="EJB05_06419"/>
</dbReference>
<dbReference type="Pfam" id="PF07052">
    <property type="entry name" value="Hep_59"/>
    <property type="match status" value="1"/>
</dbReference>
<feature type="compositionally biased region" description="Polar residues" evidence="4">
    <location>
        <begin position="17"/>
        <end position="27"/>
    </location>
</feature>
<keyword evidence="6" id="KW-1185">Reference proteome</keyword>
<evidence type="ECO:0000256" key="1">
    <source>
        <dbReference type="ARBA" id="ARBA00004123"/>
    </source>
</evidence>
<comment type="caution">
    <text evidence="5">The sequence shown here is derived from an EMBL/GenBank/DDBJ whole genome shotgun (WGS) entry which is preliminary data.</text>
</comment>
<dbReference type="InterPro" id="IPR010756">
    <property type="entry name" value="Tls1-like"/>
</dbReference>
<comment type="similarity">
    <text evidence="2">Belongs to the TLS1 family.</text>
</comment>
<feature type="region of interest" description="Disordered" evidence="4">
    <location>
        <begin position="264"/>
        <end position="356"/>
    </location>
</feature>
<dbReference type="EMBL" id="RWGY01000004">
    <property type="protein sequence ID" value="TVU46847.1"/>
    <property type="molecule type" value="Genomic_DNA"/>
</dbReference>
<protein>
    <submittedName>
        <fullName evidence="5">Uncharacterized protein</fullName>
    </submittedName>
</protein>
<feature type="compositionally biased region" description="Basic and acidic residues" evidence="4">
    <location>
        <begin position="331"/>
        <end position="346"/>
    </location>
</feature>
<dbReference type="PANTHER" id="PTHR13486:SF2">
    <property type="entry name" value="SPLICING FACTOR C9ORF78"/>
    <property type="match status" value="1"/>
</dbReference>
<sequence>PNRQSSSALPEPDAFGSDSNPQIQQSHRLPTSPPATSPASLPAPPSPKPPARTSRTQQRSTMPRNFRKRSIEPDTADRSDDEDTRRVALEEIKYMQKLRERKLGIPADPVAASTNGSSARGRVGGGASAAGEAEKEDLVLQDTFAQETAVTIEDPNMLRYVETQLAKKRGKIVDVGNKEEKDHVDELYTVPDHLKVKKKNSEESSTQWTTGIAEVQLPIENVKSRKLGIVVLHALMGDLWMENGILYKLRNIEETEAAKKMLQEKRLAKKPKSDSNIPSSYSADYFQRGREHDEKLRRENPGSYKERDSRPNETAGGKATDTKNPEGTAAGRREAASDELMLERFRKREKFRVMRR</sequence>
<evidence type="ECO:0000256" key="3">
    <source>
        <dbReference type="ARBA" id="ARBA00023242"/>
    </source>
</evidence>
<dbReference type="OrthoDB" id="5627at2759"/>
<dbReference type="Proteomes" id="UP000324897">
    <property type="component" value="Chromosome 5"/>
</dbReference>
<feature type="compositionally biased region" description="Pro residues" evidence="4">
    <location>
        <begin position="31"/>
        <end position="50"/>
    </location>
</feature>
<keyword evidence="3" id="KW-0539">Nucleus</keyword>
<dbReference type="AlphaFoldDB" id="A0A5J9WG65"/>
<dbReference type="PANTHER" id="PTHR13486">
    <property type="entry name" value="TELOMERE LENGTH AND SILENCING PROTEIN 1 TLS1 FAMILY MEMBER"/>
    <property type="match status" value="1"/>
</dbReference>
<feature type="compositionally biased region" description="Basic and acidic residues" evidence="4">
    <location>
        <begin position="287"/>
        <end position="311"/>
    </location>
</feature>
<feature type="region of interest" description="Disordered" evidence="4">
    <location>
        <begin position="106"/>
        <end position="134"/>
    </location>
</feature>
<name>A0A5J9WG65_9POAL</name>
<feature type="region of interest" description="Disordered" evidence="4">
    <location>
        <begin position="1"/>
        <end position="86"/>
    </location>
</feature>
<evidence type="ECO:0000256" key="2">
    <source>
        <dbReference type="ARBA" id="ARBA00007643"/>
    </source>
</evidence>
<reference evidence="5 6" key="1">
    <citation type="journal article" date="2019" name="Sci. Rep.">
        <title>A high-quality genome of Eragrostis curvula grass provides insights into Poaceae evolution and supports new strategies to enhance forage quality.</title>
        <authorList>
            <person name="Carballo J."/>
            <person name="Santos B.A.C.M."/>
            <person name="Zappacosta D."/>
            <person name="Garbus I."/>
            <person name="Selva J.P."/>
            <person name="Gallo C.A."/>
            <person name="Diaz A."/>
            <person name="Albertini E."/>
            <person name="Caccamo M."/>
            <person name="Echenique V."/>
        </authorList>
    </citation>
    <scope>NUCLEOTIDE SEQUENCE [LARGE SCALE GENOMIC DNA]</scope>
    <source>
        <strain evidence="6">cv. Victoria</strain>
        <tissue evidence="5">Leaf</tissue>
    </source>
</reference>
<dbReference type="GO" id="GO:0000398">
    <property type="term" value="P:mRNA splicing, via spliceosome"/>
    <property type="evidence" value="ECO:0007669"/>
    <property type="project" value="TreeGrafter"/>
</dbReference>
<feature type="compositionally biased region" description="Basic and acidic residues" evidence="4">
    <location>
        <begin position="69"/>
        <end position="86"/>
    </location>
</feature>
<evidence type="ECO:0000256" key="4">
    <source>
        <dbReference type="SAM" id="MobiDB-lite"/>
    </source>
</evidence>
<proteinExistence type="inferred from homology"/>
<accession>A0A5J9WG65</accession>
<evidence type="ECO:0000313" key="6">
    <source>
        <dbReference type="Proteomes" id="UP000324897"/>
    </source>
</evidence>
<dbReference type="GO" id="GO:0005681">
    <property type="term" value="C:spliceosomal complex"/>
    <property type="evidence" value="ECO:0007669"/>
    <property type="project" value="TreeGrafter"/>
</dbReference>
<feature type="non-terminal residue" evidence="5">
    <location>
        <position position="1"/>
    </location>
</feature>
<feature type="compositionally biased region" description="Basic residues" evidence="4">
    <location>
        <begin position="347"/>
        <end position="356"/>
    </location>
</feature>
<organism evidence="5 6">
    <name type="scientific">Eragrostis curvula</name>
    <name type="common">weeping love grass</name>
    <dbReference type="NCBI Taxonomy" id="38414"/>
    <lineage>
        <taxon>Eukaryota</taxon>
        <taxon>Viridiplantae</taxon>
        <taxon>Streptophyta</taxon>
        <taxon>Embryophyta</taxon>
        <taxon>Tracheophyta</taxon>
        <taxon>Spermatophyta</taxon>
        <taxon>Magnoliopsida</taxon>
        <taxon>Liliopsida</taxon>
        <taxon>Poales</taxon>
        <taxon>Poaceae</taxon>
        <taxon>PACMAD clade</taxon>
        <taxon>Chloridoideae</taxon>
        <taxon>Eragrostideae</taxon>
        <taxon>Eragrostidinae</taxon>
        <taxon>Eragrostis</taxon>
    </lineage>
</organism>
<evidence type="ECO:0000313" key="5">
    <source>
        <dbReference type="EMBL" id="TVU46847.1"/>
    </source>
</evidence>
<comment type="subcellular location">
    <subcellularLocation>
        <location evidence="1">Nucleus</location>
    </subcellularLocation>
</comment>
<gene>
    <name evidence="5" type="ORF">EJB05_06419</name>
</gene>